<dbReference type="OrthoDB" id="3190266at2"/>
<dbReference type="Pfam" id="PF13556">
    <property type="entry name" value="HTH_30"/>
    <property type="match status" value="1"/>
</dbReference>
<comment type="similarity">
    <text evidence="1">Belongs to the CdaR family.</text>
</comment>
<protein>
    <submittedName>
        <fullName evidence="4">PucR family transcriptional regulator</fullName>
    </submittedName>
</protein>
<dbReference type="PANTHER" id="PTHR33744:SF17">
    <property type="entry name" value="CONSERVED PROTEIN"/>
    <property type="match status" value="1"/>
</dbReference>
<gene>
    <name evidence="4" type="ORF">D5S18_27300</name>
</gene>
<dbReference type="InterPro" id="IPR042070">
    <property type="entry name" value="PucR_C-HTH_sf"/>
</dbReference>
<sequence>MASANLVRILDDLGEALLRLLGGDAENARQITGVAIHDPLDEQPPPAGSLVLGIGLRDSEQIRRLLGDLGGQGAAALVVRSPLVADPALVQSAQRSGVALLELTRGASWTQLTTWLRGLLADDRLGEPETLGGIPSGDLFALANAVAALLDAPVTIEDRNSRVLAFSGGQDAADVSRTETILGRQVPAQYSQYLAEQGVFRELARSDSPVRIAPQPGFNGFTVARIAQAVRAGDELLGSIWAATDEPLTPARIRSFEEVGKLAAVHLLRQRAGSDVARRLRADLVGRALDAGPDAVDALRKLGVADQPVTVLAMVPDRGDHSPAADARRVSEHERLADAFGMHLNAVYPAAATALLGDTTYGIVPVFGAPHRAVETARDFLARIGERAPVRIGIGTTAVDVAGLRRSREDADRALRVLAAGTRRVAHISEVQTEALLQELHDLMTIRRDPLTGPIARLRDYDTAQGSCLVATLDAWLTAFGDVNAAAAAVYIHPNTFRYRLRRITEVGGIDLTDSDSRFGAMLQLKLLAMGNPG</sequence>
<keyword evidence="5" id="KW-1185">Reference proteome</keyword>
<dbReference type="InterPro" id="IPR041522">
    <property type="entry name" value="CdaR_GGDEF"/>
</dbReference>
<evidence type="ECO:0000256" key="1">
    <source>
        <dbReference type="ARBA" id="ARBA00006754"/>
    </source>
</evidence>
<evidence type="ECO:0000313" key="4">
    <source>
        <dbReference type="EMBL" id="RJO70892.1"/>
    </source>
</evidence>
<evidence type="ECO:0000313" key="5">
    <source>
        <dbReference type="Proteomes" id="UP000266677"/>
    </source>
</evidence>
<feature type="domain" description="PucR C-terminal helix-turn-helix" evidence="2">
    <location>
        <begin position="469"/>
        <end position="526"/>
    </location>
</feature>
<comment type="caution">
    <text evidence="4">The sequence shown here is derived from an EMBL/GenBank/DDBJ whole genome shotgun (WGS) entry which is preliminary data.</text>
</comment>
<evidence type="ECO:0000259" key="3">
    <source>
        <dbReference type="Pfam" id="PF17853"/>
    </source>
</evidence>
<dbReference type="Gene3D" id="1.10.10.2840">
    <property type="entry name" value="PucR C-terminal helix-turn-helix domain"/>
    <property type="match status" value="1"/>
</dbReference>
<dbReference type="InterPro" id="IPR051448">
    <property type="entry name" value="CdaR-like_regulators"/>
</dbReference>
<reference evidence="4 5" key="1">
    <citation type="submission" date="2018-09" db="EMBL/GenBank/DDBJ databases">
        <title>YIM PH21274 draft genome.</title>
        <authorList>
            <person name="Miao C."/>
        </authorList>
    </citation>
    <scope>NUCLEOTIDE SEQUENCE [LARGE SCALE GENOMIC DNA]</scope>
    <source>
        <strain evidence="4 5">YIM PH 21724</strain>
    </source>
</reference>
<dbReference type="EMBL" id="QZFU01000036">
    <property type="protein sequence ID" value="RJO70892.1"/>
    <property type="molecule type" value="Genomic_DNA"/>
</dbReference>
<dbReference type="InterPro" id="IPR025736">
    <property type="entry name" value="PucR_C-HTH_dom"/>
</dbReference>
<accession>A0A3A4JW72</accession>
<name>A0A3A4JW72_9NOCA</name>
<feature type="domain" description="CdaR GGDEF-like" evidence="3">
    <location>
        <begin position="294"/>
        <end position="417"/>
    </location>
</feature>
<dbReference type="AlphaFoldDB" id="A0A3A4JW72"/>
<dbReference type="PANTHER" id="PTHR33744">
    <property type="entry name" value="CARBOHYDRATE DIACID REGULATOR"/>
    <property type="match status" value="1"/>
</dbReference>
<dbReference type="Pfam" id="PF17853">
    <property type="entry name" value="GGDEF_2"/>
    <property type="match status" value="1"/>
</dbReference>
<evidence type="ECO:0000259" key="2">
    <source>
        <dbReference type="Pfam" id="PF13556"/>
    </source>
</evidence>
<proteinExistence type="inferred from homology"/>
<dbReference type="Proteomes" id="UP000266677">
    <property type="component" value="Unassembled WGS sequence"/>
</dbReference>
<dbReference type="RefSeq" id="WP_120043949.1">
    <property type="nucleotide sequence ID" value="NZ_QZFU01000036.1"/>
</dbReference>
<organism evidence="4 5">
    <name type="scientific">Nocardia panacis</name>
    <dbReference type="NCBI Taxonomy" id="2340916"/>
    <lineage>
        <taxon>Bacteria</taxon>
        <taxon>Bacillati</taxon>
        <taxon>Actinomycetota</taxon>
        <taxon>Actinomycetes</taxon>
        <taxon>Mycobacteriales</taxon>
        <taxon>Nocardiaceae</taxon>
        <taxon>Nocardia</taxon>
    </lineage>
</organism>